<dbReference type="GO" id="GO:0006605">
    <property type="term" value="P:protein targeting"/>
    <property type="evidence" value="ECO:0007669"/>
    <property type="project" value="UniProtKB-UniRule"/>
</dbReference>
<dbReference type="Pfam" id="PF00584">
    <property type="entry name" value="SecE"/>
    <property type="match status" value="1"/>
</dbReference>
<sequence>MFGKAIEFLTGVRQEVKRVTWPSRREALGGTGVVLFVVFLFSVFLGIVDTILGKIIESLIAG</sequence>
<dbReference type="PROSITE" id="PS01067">
    <property type="entry name" value="SECE_SEC61G"/>
    <property type="match status" value="1"/>
</dbReference>
<gene>
    <name evidence="9 10" type="primary">secE</name>
    <name evidence="10" type="ORF">G3M70_07525</name>
</gene>
<protein>
    <recommendedName>
        <fullName evidence="9">Protein translocase subunit SecE</fullName>
    </recommendedName>
</protein>
<keyword evidence="5 9" id="KW-0653">Protein transport</keyword>
<evidence type="ECO:0000256" key="3">
    <source>
        <dbReference type="ARBA" id="ARBA00022475"/>
    </source>
</evidence>
<reference evidence="10 11" key="1">
    <citation type="submission" date="2020-02" db="EMBL/GenBank/DDBJ databases">
        <title>Genomic and physiological characterization of two novel Nitrospinaceae genera.</title>
        <authorList>
            <person name="Mueller A.J."/>
            <person name="Jung M.-Y."/>
            <person name="Strachan C.R."/>
            <person name="Herbold C.W."/>
            <person name="Kirkegaard R.H."/>
            <person name="Daims H."/>
        </authorList>
    </citation>
    <scope>NUCLEOTIDE SEQUENCE [LARGE SCALE GENOMIC DNA]</scope>
    <source>
        <strain evidence="10">EB</strain>
    </source>
</reference>
<evidence type="ECO:0000256" key="6">
    <source>
        <dbReference type="ARBA" id="ARBA00022989"/>
    </source>
</evidence>
<dbReference type="KEGG" id="nli:G3M70_07525"/>
<comment type="subunit">
    <text evidence="9">Component of the Sec protein translocase complex. Heterotrimer consisting of SecY, SecE and SecG subunits. The heterotrimers can form oligomers, although 1 heterotrimer is thought to be able to translocate proteins. Interacts with the ribosome. Interacts with SecDF, and other proteins may be involved. Interacts with SecA.</text>
</comment>
<evidence type="ECO:0000256" key="4">
    <source>
        <dbReference type="ARBA" id="ARBA00022692"/>
    </source>
</evidence>
<evidence type="ECO:0000256" key="7">
    <source>
        <dbReference type="ARBA" id="ARBA00023010"/>
    </source>
</evidence>
<dbReference type="GO" id="GO:0005886">
    <property type="term" value="C:plasma membrane"/>
    <property type="evidence" value="ECO:0007669"/>
    <property type="project" value="UniProtKB-SubCell"/>
</dbReference>
<dbReference type="EMBL" id="CP048685">
    <property type="protein sequence ID" value="QPJ61740.1"/>
    <property type="molecule type" value="Genomic_DNA"/>
</dbReference>
<keyword evidence="3 9" id="KW-1003">Cell membrane</keyword>
<dbReference type="InterPro" id="IPR001901">
    <property type="entry name" value="Translocase_SecE/Sec61-g"/>
</dbReference>
<organism evidence="10 11">
    <name type="scientific">Candidatus Nitronauta litoralis</name>
    <dbReference type="NCBI Taxonomy" id="2705533"/>
    <lineage>
        <taxon>Bacteria</taxon>
        <taxon>Pseudomonadati</taxon>
        <taxon>Nitrospinota/Tectimicrobiota group</taxon>
        <taxon>Nitrospinota</taxon>
        <taxon>Nitrospinia</taxon>
        <taxon>Nitrospinales</taxon>
        <taxon>Nitrospinaceae</taxon>
        <taxon>Candidatus Nitronauta</taxon>
    </lineage>
</organism>
<dbReference type="GO" id="GO:0065002">
    <property type="term" value="P:intracellular protein transmembrane transport"/>
    <property type="evidence" value="ECO:0007669"/>
    <property type="project" value="UniProtKB-UniRule"/>
</dbReference>
<feature type="transmembrane region" description="Helical" evidence="9">
    <location>
        <begin position="27"/>
        <end position="48"/>
    </location>
</feature>
<evidence type="ECO:0000256" key="8">
    <source>
        <dbReference type="ARBA" id="ARBA00023136"/>
    </source>
</evidence>
<evidence type="ECO:0000256" key="5">
    <source>
        <dbReference type="ARBA" id="ARBA00022927"/>
    </source>
</evidence>
<dbReference type="GO" id="GO:0043952">
    <property type="term" value="P:protein transport by the Sec complex"/>
    <property type="evidence" value="ECO:0007669"/>
    <property type="project" value="UniProtKB-UniRule"/>
</dbReference>
<proteinExistence type="inferred from homology"/>
<dbReference type="NCBIfam" id="TIGR00964">
    <property type="entry name" value="secE_bact"/>
    <property type="match status" value="1"/>
</dbReference>
<evidence type="ECO:0000256" key="1">
    <source>
        <dbReference type="ARBA" id="ARBA00004370"/>
    </source>
</evidence>
<keyword evidence="8 9" id="KW-0472">Membrane</keyword>
<dbReference type="Proteomes" id="UP000594688">
    <property type="component" value="Chromosome"/>
</dbReference>
<keyword evidence="6 9" id="KW-1133">Transmembrane helix</keyword>
<evidence type="ECO:0000256" key="2">
    <source>
        <dbReference type="ARBA" id="ARBA00022448"/>
    </source>
</evidence>
<name>A0A7T0FZZ4_9BACT</name>
<keyword evidence="7 9" id="KW-0811">Translocation</keyword>
<dbReference type="InterPro" id="IPR038379">
    <property type="entry name" value="SecE_sf"/>
</dbReference>
<dbReference type="PANTHER" id="PTHR33910:SF1">
    <property type="entry name" value="PROTEIN TRANSLOCASE SUBUNIT SECE"/>
    <property type="match status" value="1"/>
</dbReference>
<keyword evidence="4 9" id="KW-0812">Transmembrane</keyword>
<dbReference type="InterPro" id="IPR005807">
    <property type="entry name" value="SecE_bac"/>
</dbReference>
<evidence type="ECO:0000256" key="9">
    <source>
        <dbReference type="HAMAP-Rule" id="MF_00422"/>
    </source>
</evidence>
<evidence type="ECO:0000313" key="10">
    <source>
        <dbReference type="EMBL" id="QPJ61740.1"/>
    </source>
</evidence>
<evidence type="ECO:0000313" key="11">
    <source>
        <dbReference type="Proteomes" id="UP000594688"/>
    </source>
</evidence>
<dbReference type="GO" id="GO:0008320">
    <property type="term" value="F:protein transmembrane transporter activity"/>
    <property type="evidence" value="ECO:0007669"/>
    <property type="project" value="UniProtKB-UniRule"/>
</dbReference>
<dbReference type="AlphaFoldDB" id="A0A7T0FZZ4"/>
<dbReference type="Gene3D" id="1.20.5.1030">
    <property type="entry name" value="Preprotein translocase secy subunit"/>
    <property type="match status" value="1"/>
</dbReference>
<accession>A0A7T0FZZ4</accession>
<dbReference type="GO" id="GO:0009306">
    <property type="term" value="P:protein secretion"/>
    <property type="evidence" value="ECO:0007669"/>
    <property type="project" value="UniProtKB-UniRule"/>
</dbReference>
<dbReference type="HAMAP" id="MF_00422">
    <property type="entry name" value="SecE"/>
    <property type="match status" value="1"/>
</dbReference>
<comment type="function">
    <text evidence="9">Essential subunit of the Sec protein translocation channel SecYEG. Clamps together the 2 halves of SecY. May contact the channel plug during translocation.</text>
</comment>
<keyword evidence="2 9" id="KW-0813">Transport</keyword>
<dbReference type="PANTHER" id="PTHR33910">
    <property type="entry name" value="PROTEIN TRANSLOCASE SUBUNIT SECE"/>
    <property type="match status" value="1"/>
</dbReference>
<comment type="similarity">
    <text evidence="9">Belongs to the SecE/SEC61-gamma family.</text>
</comment>
<comment type="subcellular location">
    <subcellularLocation>
        <location evidence="9">Cell membrane</location>
        <topology evidence="9">Single-pass membrane protein</topology>
    </subcellularLocation>
    <subcellularLocation>
        <location evidence="1">Membrane</location>
    </subcellularLocation>
</comment>